<dbReference type="RefSeq" id="XP_018127292.1">
    <property type="nucleotide sequence ID" value="XM_018277787.2"/>
</dbReference>
<accession>A0A1B8GCI7</accession>
<dbReference type="SUPFAM" id="SSF103473">
    <property type="entry name" value="MFS general substrate transporter"/>
    <property type="match status" value="1"/>
</dbReference>
<evidence type="ECO:0000256" key="3">
    <source>
        <dbReference type="ARBA" id="ARBA00022989"/>
    </source>
</evidence>
<evidence type="ECO:0000256" key="4">
    <source>
        <dbReference type="ARBA" id="ARBA00023136"/>
    </source>
</evidence>
<feature type="transmembrane region" description="Helical" evidence="6">
    <location>
        <begin position="161"/>
        <end position="181"/>
    </location>
</feature>
<reference evidence="7 8" key="1">
    <citation type="submission" date="2016-03" db="EMBL/GenBank/DDBJ databases">
        <title>Comparative genomics of Pseudogymnoascus destructans, the fungus causing white-nose syndrome of bats.</title>
        <authorList>
            <person name="Palmer J.M."/>
            <person name="Drees K.P."/>
            <person name="Foster J.T."/>
            <person name="Lindner D.L."/>
        </authorList>
    </citation>
    <scope>NUCLEOTIDE SEQUENCE [LARGE SCALE GENOMIC DNA]</scope>
    <source>
        <strain evidence="7 8">UAMH 10579</strain>
    </source>
</reference>
<dbReference type="GO" id="GO:0022857">
    <property type="term" value="F:transmembrane transporter activity"/>
    <property type="evidence" value="ECO:0007669"/>
    <property type="project" value="InterPro"/>
</dbReference>
<feature type="transmembrane region" description="Helical" evidence="6">
    <location>
        <begin position="295"/>
        <end position="316"/>
    </location>
</feature>
<protein>
    <recommendedName>
        <fullName evidence="9">Major facilitator superfamily (MFS) profile domain-containing protein</fullName>
    </recommendedName>
</protein>
<feature type="transmembrane region" description="Helical" evidence="6">
    <location>
        <begin position="379"/>
        <end position="398"/>
    </location>
</feature>
<reference evidence="8" key="2">
    <citation type="journal article" date="2018" name="Nat. Commun.">
        <title>Extreme sensitivity to ultraviolet light in the fungal pathogen causing white-nose syndrome of bats.</title>
        <authorList>
            <person name="Palmer J.M."/>
            <person name="Drees K.P."/>
            <person name="Foster J.T."/>
            <person name="Lindner D.L."/>
        </authorList>
    </citation>
    <scope>NUCLEOTIDE SEQUENCE [LARGE SCALE GENOMIC DNA]</scope>
    <source>
        <strain evidence="8">UAMH 10579</strain>
    </source>
</reference>
<keyword evidence="3 6" id="KW-1133">Transmembrane helix</keyword>
<keyword evidence="8" id="KW-1185">Reference proteome</keyword>
<evidence type="ECO:0000256" key="6">
    <source>
        <dbReference type="SAM" id="Phobius"/>
    </source>
</evidence>
<feature type="transmembrane region" description="Helical" evidence="6">
    <location>
        <begin position="336"/>
        <end position="358"/>
    </location>
</feature>
<feature type="transmembrane region" description="Helical" evidence="6">
    <location>
        <begin position="223"/>
        <end position="243"/>
    </location>
</feature>
<evidence type="ECO:0000313" key="7">
    <source>
        <dbReference type="EMBL" id="OBT93559.1"/>
    </source>
</evidence>
<evidence type="ECO:0000256" key="2">
    <source>
        <dbReference type="ARBA" id="ARBA00022692"/>
    </source>
</evidence>
<dbReference type="AlphaFoldDB" id="A0A1B8GCI7"/>
<keyword evidence="4 6" id="KW-0472">Membrane</keyword>
<dbReference type="GeneID" id="28841748"/>
<proteinExistence type="predicted"/>
<dbReference type="InterPro" id="IPR011701">
    <property type="entry name" value="MFS"/>
</dbReference>
<feature type="transmembrane region" description="Helical" evidence="6">
    <location>
        <begin position="193"/>
        <end position="217"/>
    </location>
</feature>
<dbReference type="InterPro" id="IPR036259">
    <property type="entry name" value="MFS_trans_sf"/>
</dbReference>
<feature type="compositionally biased region" description="Basic and acidic residues" evidence="5">
    <location>
        <begin position="14"/>
        <end position="27"/>
    </location>
</feature>
<keyword evidence="2 6" id="KW-0812">Transmembrane</keyword>
<dbReference type="OrthoDB" id="2533084at2759"/>
<evidence type="ECO:0000313" key="8">
    <source>
        <dbReference type="Proteomes" id="UP000091956"/>
    </source>
</evidence>
<feature type="transmembrane region" description="Helical" evidence="6">
    <location>
        <begin position="404"/>
        <end position="428"/>
    </location>
</feature>
<dbReference type="Proteomes" id="UP000091956">
    <property type="component" value="Unassembled WGS sequence"/>
</dbReference>
<dbReference type="Pfam" id="PF07690">
    <property type="entry name" value="MFS_1"/>
    <property type="match status" value="1"/>
</dbReference>
<evidence type="ECO:0000256" key="5">
    <source>
        <dbReference type="SAM" id="MobiDB-lite"/>
    </source>
</evidence>
<sequence>MSETTHHQPAVTGEDSKPQTPEAKEAQILESTTPTEDVVEKISTFSGDFDPNDPKNPKNWSNTRKHLIFAALMSSSLLCDGGMTWGATLLFPQSLQWQIELNKAATSMNYGILLQGFGGIFAVPLIEAYGRLPVWFWTQIIAMGMVIGCVLSPTFEIFTTFRSMQGLFGTVPQVIGLPIIYDMYHHRDWPRMINIWGTTFLVGPFLGPAIAGYILYGTGKWESSFAVLAGLYGASTLAILAVGRETYYQKGMKTQETPRWKSFLGLGNTGTLHKLSAVVEQSKALVIMIFTPPMLLVGLATMVNFTWPIGITVTISSFLLPPPYLLTPVQDASMRWAGIIGALLGFVFGYFFNSWIYFSSSASGVSRRANWRPEYRLHGVWGPIFSMAIGLVVYGLTLNFQKSWVGLAFGWILVNLGMIASTVAITSFALEKYPAYATIVSAIINMWRTCGGFSVGYFQPSWIARSGVGVVFGLQAVVVSVCIVLFITPVIWLGRREAARRIVSVGVA</sequence>
<feature type="transmembrane region" description="Helical" evidence="6">
    <location>
        <begin position="134"/>
        <end position="155"/>
    </location>
</feature>
<dbReference type="EMBL" id="KV460252">
    <property type="protein sequence ID" value="OBT93559.1"/>
    <property type="molecule type" value="Genomic_DNA"/>
</dbReference>
<dbReference type="Gene3D" id="1.20.1720.10">
    <property type="entry name" value="Multidrug resistance protein D"/>
    <property type="match status" value="1"/>
</dbReference>
<feature type="transmembrane region" description="Helical" evidence="6">
    <location>
        <begin position="108"/>
        <end position="127"/>
    </location>
</feature>
<evidence type="ECO:0008006" key="9">
    <source>
        <dbReference type="Google" id="ProtNLM"/>
    </source>
</evidence>
<dbReference type="PANTHER" id="PTHR23502">
    <property type="entry name" value="MAJOR FACILITATOR SUPERFAMILY"/>
    <property type="match status" value="1"/>
</dbReference>
<name>A0A1B8GCI7_9PEZI</name>
<feature type="transmembrane region" description="Helical" evidence="6">
    <location>
        <begin position="470"/>
        <end position="493"/>
    </location>
</feature>
<dbReference type="GO" id="GO:0005886">
    <property type="term" value="C:plasma membrane"/>
    <property type="evidence" value="ECO:0007669"/>
    <property type="project" value="TreeGrafter"/>
</dbReference>
<feature type="transmembrane region" description="Helical" evidence="6">
    <location>
        <begin position="435"/>
        <end position="458"/>
    </location>
</feature>
<feature type="transmembrane region" description="Helical" evidence="6">
    <location>
        <begin position="67"/>
        <end position="88"/>
    </location>
</feature>
<dbReference type="STRING" id="342668.A0A1B8GCI7"/>
<dbReference type="PANTHER" id="PTHR23502:SF159">
    <property type="entry name" value="TRANSPORTER, PUTATIVE (AFU_ORTHOLOGUE AFUA_4G14230)-RELATED"/>
    <property type="match status" value="1"/>
</dbReference>
<feature type="region of interest" description="Disordered" evidence="5">
    <location>
        <begin position="1"/>
        <end position="35"/>
    </location>
</feature>
<gene>
    <name evidence="7" type="ORF">VE01_08362</name>
</gene>
<comment type="subcellular location">
    <subcellularLocation>
        <location evidence="1">Membrane</location>
        <topology evidence="1">Multi-pass membrane protein</topology>
    </subcellularLocation>
</comment>
<evidence type="ECO:0000256" key="1">
    <source>
        <dbReference type="ARBA" id="ARBA00004141"/>
    </source>
</evidence>
<organism evidence="7 8">
    <name type="scientific">Pseudogymnoascus verrucosus</name>
    <dbReference type="NCBI Taxonomy" id="342668"/>
    <lineage>
        <taxon>Eukaryota</taxon>
        <taxon>Fungi</taxon>
        <taxon>Dikarya</taxon>
        <taxon>Ascomycota</taxon>
        <taxon>Pezizomycotina</taxon>
        <taxon>Leotiomycetes</taxon>
        <taxon>Thelebolales</taxon>
        <taxon>Thelebolaceae</taxon>
        <taxon>Pseudogymnoascus</taxon>
    </lineage>
</organism>